<evidence type="ECO:0000313" key="6">
    <source>
        <dbReference type="Proteomes" id="UP000186894"/>
    </source>
</evidence>
<accession>A0A1Q8ZU09</accession>
<dbReference type="InterPro" id="IPR010987">
    <property type="entry name" value="Glutathione-S-Trfase_C-like"/>
</dbReference>
<dbReference type="PROSITE" id="PS50404">
    <property type="entry name" value="GST_NTER"/>
    <property type="match status" value="1"/>
</dbReference>
<dbReference type="SFLD" id="SFLDG01150">
    <property type="entry name" value="Main.1:_Beta-like"/>
    <property type="match status" value="1"/>
</dbReference>
<comment type="similarity">
    <text evidence="1">Belongs to the GST superfamily.</text>
</comment>
<keyword evidence="6" id="KW-1185">Reference proteome</keyword>
<dbReference type="CDD" id="cd03207">
    <property type="entry name" value="GST_C_8"/>
    <property type="match status" value="1"/>
</dbReference>
<dbReference type="SFLD" id="SFLDS00019">
    <property type="entry name" value="Glutathione_Transferase_(cytos"/>
    <property type="match status" value="1"/>
</dbReference>
<dbReference type="Gene3D" id="1.20.1050.10">
    <property type="match status" value="1"/>
</dbReference>
<dbReference type="CDD" id="cd03046">
    <property type="entry name" value="GST_N_GTT1_like"/>
    <property type="match status" value="1"/>
</dbReference>
<dbReference type="EMBL" id="MKIM01000024">
    <property type="protein sequence ID" value="OLP45546.1"/>
    <property type="molecule type" value="Genomic_DNA"/>
</dbReference>
<dbReference type="SFLD" id="SFLDG00358">
    <property type="entry name" value="Main_(cytGST)"/>
    <property type="match status" value="1"/>
</dbReference>
<evidence type="ECO:0000256" key="1">
    <source>
        <dbReference type="ARBA" id="ARBA00007409"/>
    </source>
</evidence>
<dbReference type="PROSITE" id="PS50405">
    <property type="entry name" value="GST_CTER"/>
    <property type="match status" value="1"/>
</dbReference>
<evidence type="ECO:0000259" key="3">
    <source>
        <dbReference type="PROSITE" id="PS50404"/>
    </source>
</evidence>
<gene>
    <name evidence="5" type="ORF">BJF95_10215</name>
</gene>
<dbReference type="OrthoDB" id="9810080at2"/>
<dbReference type="Pfam" id="PF13417">
    <property type="entry name" value="GST_N_3"/>
    <property type="match status" value="1"/>
</dbReference>
<dbReference type="InterPro" id="IPR004045">
    <property type="entry name" value="Glutathione_S-Trfase_N"/>
</dbReference>
<dbReference type="SUPFAM" id="SSF52833">
    <property type="entry name" value="Thioredoxin-like"/>
    <property type="match status" value="1"/>
</dbReference>
<dbReference type="SUPFAM" id="SSF47616">
    <property type="entry name" value="GST C-terminal domain-like"/>
    <property type="match status" value="1"/>
</dbReference>
<evidence type="ECO:0000256" key="2">
    <source>
        <dbReference type="ARBA" id="ARBA00022679"/>
    </source>
</evidence>
<dbReference type="RefSeq" id="WP_075638562.1">
    <property type="nucleotide sequence ID" value="NZ_MKIM01000024.1"/>
</dbReference>
<feature type="domain" description="GST C-terminal" evidence="4">
    <location>
        <begin position="95"/>
        <end position="218"/>
    </location>
</feature>
<dbReference type="STRING" id="1867956.BJF95_10215"/>
<organism evidence="5 6">
    <name type="scientific">Rhizobium oryziradicis</name>
    <dbReference type="NCBI Taxonomy" id="1867956"/>
    <lineage>
        <taxon>Bacteria</taxon>
        <taxon>Pseudomonadati</taxon>
        <taxon>Pseudomonadota</taxon>
        <taxon>Alphaproteobacteria</taxon>
        <taxon>Hyphomicrobiales</taxon>
        <taxon>Rhizobiaceae</taxon>
        <taxon>Rhizobium/Agrobacterium group</taxon>
        <taxon>Rhizobium</taxon>
    </lineage>
</organism>
<protein>
    <submittedName>
        <fullName evidence="5">Glutathione S-transferase</fullName>
    </submittedName>
</protein>
<dbReference type="PANTHER" id="PTHR44051">
    <property type="entry name" value="GLUTATHIONE S-TRANSFERASE-RELATED"/>
    <property type="match status" value="1"/>
</dbReference>
<dbReference type="Proteomes" id="UP000186894">
    <property type="component" value="Unassembled WGS sequence"/>
</dbReference>
<name>A0A1Q8ZU09_9HYPH</name>
<sequence>MLKIYGCYKSRATRVLWLTEELELAYEHVPVVQAGKLDNPLASDAPINTQSPAFLAVNPFGAIPALEDDGLVLFESLAITLYLAKQYGGEMGPKDLEEDALMMQWALFAATEIESNALKISRIFGDGRLDSEAGQSEAAAAARLLKRPIAVLEQHFAKNEFTVSDRFTVADINLAEIVRYAQPYAPLLAANPNLKAWLERCQSRPAFKAMWAARATEA</sequence>
<reference evidence="5 6" key="1">
    <citation type="submission" date="2016-09" db="EMBL/GenBank/DDBJ databases">
        <title>Rhizobium oryziradicis sp. nov., isolated from the root of rice.</title>
        <authorList>
            <person name="Zhao J."/>
            <person name="Zhang X."/>
        </authorList>
    </citation>
    <scope>NUCLEOTIDE SEQUENCE [LARGE SCALE GENOMIC DNA]</scope>
    <source>
        <strain evidence="5 6">N19</strain>
    </source>
</reference>
<evidence type="ECO:0000259" key="4">
    <source>
        <dbReference type="PROSITE" id="PS50405"/>
    </source>
</evidence>
<proteinExistence type="inferred from homology"/>
<dbReference type="InterPro" id="IPR004046">
    <property type="entry name" value="GST_C"/>
</dbReference>
<keyword evidence="2 5" id="KW-0808">Transferase</keyword>
<dbReference type="InterPro" id="IPR040079">
    <property type="entry name" value="Glutathione_S-Trfase"/>
</dbReference>
<comment type="caution">
    <text evidence="5">The sequence shown here is derived from an EMBL/GenBank/DDBJ whole genome shotgun (WGS) entry which is preliminary data.</text>
</comment>
<dbReference type="AlphaFoldDB" id="A0A1Q8ZU09"/>
<dbReference type="Pfam" id="PF00043">
    <property type="entry name" value="GST_C"/>
    <property type="match status" value="1"/>
</dbReference>
<dbReference type="InterPro" id="IPR036282">
    <property type="entry name" value="Glutathione-S-Trfase_C_sf"/>
</dbReference>
<feature type="domain" description="GST N-terminal" evidence="3">
    <location>
        <begin position="1"/>
        <end position="91"/>
    </location>
</feature>
<evidence type="ECO:0000313" key="5">
    <source>
        <dbReference type="EMBL" id="OLP45546.1"/>
    </source>
</evidence>
<dbReference type="FunFam" id="3.40.30.10:FF:000039">
    <property type="entry name" value="Glutathione S-transferase domain"/>
    <property type="match status" value="1"/>
</dbReference>
<dbReference type="InterPro" id="IPR036249">
    <property type="entry name" value="Thioredoxin-like_sf"/>
</dbReference>
<dbReference type="GO" id="GO:0016740">
    <property type="term" value="F:transferase activity"/>
    <property type="evidence" value="ECO:0007669"/>
    <property type="project" value="UniProtKB-KW"/>
</dbReference>
<dbReference type="Gene3D" id="3.40.30.10">
    <property type="entry name" value="Glutaredoxin"/>
    <property type="match status" value="1"/>
</dbReference>
<dbReference type="PANTHER" id="PTHR44051:SF8">
    <property type="entry name" value="GLUTATHIONE S-TRANSFERASE GSTA"/>
    <property type="match status" value="1"/>
</dbReference>